<evidence type="ECO:0000256" key="3">
    <source>
        <dbReference type="ARBA" id="ARBA00022989"/>
    </source>
</evidence>
<comment type="similarity">
    <text evidence="6">Belongs to the ABC-2 integral membrane protein family.</text>
</comment>
<accession>A0A5N0EGU8</accession>
<dbReference type="GO" id="GO:0043190">
    <property type="term" value="C:ATP-binding cassette (ABC) transporter complex"/>
    <property type="evidence" value="ECO:0007669"/>
    <property type="project" value="InterPro"/>
</dbReference>
<feature type="transmembrane region" description="Helical" evidence="6">
    <location>
        <begin position="128"/>
        <end position="150"/>
    </location>
</feature>
<keyword evidence="4 6" id="KW-0472">Membrane</keyword>
<comment type="caution">
    <text evidence="8">The sequence shown here is derived from an EMBL/GenBank/DDBJ whole genome shotgun (WGS) entry which is preliminary data.</text>
</comment>
<dbReference type="PANTHER" id="PTHR43229">
    <property type="entry name" value="NODULATION PROTEIN J"/>
    <property type="match status" value="1"/>
</dbReference>
<dbReference type="OrthoDB" id="670210at2"/>
<dbReference type="InterPro" id="IPR051784">
    <property type="entry name" value="Nod_factor_ABC_transporter"/>
</dbReference>
<dbReference type="Pfam" id="PF01061">
    <property type="entry name" value="ABC2_membrane"/>
    <property type="match status" value="1"/>
</dbReference>
<dbReference type="InterPro" id="IPR047817">
    <property type="entry name" value="ABC2_TM_bact-type"/>
</dbReference>
<dbReference type="PIRSF" id="PIRSF006648">
    <property type="entry name" value="DrrB"/>
    <property type="match status" value="1"/>
</dbReference>
<organism evidence="8 9">
    <name type="scientific">Nocardia colli</name>
    <dbReference type="NCBI Taxonomy" id="2545717"/>
    <lineage>
        <taxon>Bacteria</taxon>
        <taxon>Bacillati</taxon>
        <taxon>Actinomycetota</taxon>
        <taxon>Actinomycetes</taxon>
        <taxon>Mycobacteriales</taxon>
        <taxon>Nocardiaceae</taxon>
        <taxon>Nocardia</taxon>
    </lineage>
</organism>
<keyword evidence="6" id="KW-1003">Cell membrane</keyword>
<evidence type="ECO:0000256" key="2">
    <source>
        <dbReference type="ARBA" id="ARBA00022692"/>
    </source>
</evidence>
<dbReference type="Proteomes" id="UP000323876">
    <property type="component" value="Unassembled WGS sequence"/>
</dbReference>
<evidence type="ECO:0000313" key="9">
    <source>
        <dbReference type="Proteomes" id="UP000323876"/>
    </source>
</evidence>
<keyword evidence="5" id="KW-0046">Antibiotic resistance</keyword>
<keyword evidence="3 6" id="KW-1133">Transmembrane helix</keyword>
<feature type="transmembrane region" description="Helical" evidence="6">
    <location>
        <begin position="214"/>
        <end position="236"/>
    </location>
</feature>
<dbReference type="InterPro" id="IPR013525">
    <property type="entry name" value="ABC2_TM"/>
</dbReference>
<evidence type="ECO:0000313" key="8">
    <source>
        <dbReference type="EMBL" id="KAA8887335.1"/>
    </source>
</evidence>
<dbReference type="AlphaFoldDB" id="A0A5N0EGU8"/>
<sequence>MLSRNLRHTLRSPDTMIMSVVVPILILLMFVYVFGGAMNVGGKYIDYVVPGIILLCAGFGSATTAVSLATDLSNGIVDRFRTMDIARSAVVTGHVVESLLRNLLTTTLVILVAVAIGFRPTGDPLRWLAAYGIIAMFVLAMSWLAAAFGLLVSNPEAANACMFFFMFLPYVSSAFVPTESMPSALHRFGENQPVTPVIETMRGLLMGTPIGNSALLAVLWCGGIALAGYLVAGVLFRRKTKH</sequence>
<gene>
    <name evidence="8" type="ORF">F3087_19075</name>
</gene>
<evidence type="ECO:0000256" key="5">
    <source>
        <dbReference type="ARBA" id="ARBA00023251"/>
    </source>
</evidence>
<proteinExistence type="inferred from homology"/>
<reference evidence="8 9" key="1">
    <citation type="submission" date="2019-09" db="EMBL/GenBank/DDBJ databases">
        <authorList>
            <person name="Wang X."/>
        </authorList>
    </citation>
    <scope>NUCLEOTIDE SEQUENCE [LARGE SCALE GENOMIC DNA]</scope>
    <source>
        <strain evidence="8 9">CICC 11023</strain>
    </source>
</reference>
<name>A0A5N0EGU8_9NOCA</name>
<keyword evidence="6" id="KW-0813">Transport</keyword>
<evidence type="ECO:0000256" key="1">
    <source>
        <dbReference type="ARBA" id="ARBA00004141"/>
    </source>
</evidence>
<dbReference type="RefSeq" id="WP_150403665.1">
    <property type="nucleotide sequence ID" value="NZ_VXLC01000008.1"/>
</dbReference>
<evidence type="ECO:0000256" key="4">
    <source>
        <dbReference type="ARBA" id="ARBA00023136"/>
    </source>
</evidence>
<dbReference type="PANTHER" id="PTHR43229:SF2">
    <property type="entry name" value="NODULATION PROTEIN J"/>
    <property type="match status" value="1"/>
</dbReference>
<feature type="transmembrane region" description="Helical" evidence="6">
    <location>
        <begin position="47"/>
        <end position="69"/>
    </location>
</feature>
<comment type="subcellular location">
    <subcellularLocation>
        <location evidence="6">Cell membrane</location>
        <topology evidence="6">Multi-pass membrane protein</topology>
    </subcellularLocation>
    <subcellularLocation>
        <location evidence="1">Membrane</location>
        <topology evidence="1">Multi-pass membrane protein</topology>
    </subcellularLocation>
</comment>
<protein>
    <recommendedName>
        <fullName evidence="6">Transport permease protein</fullName>
    </recommendedName>
</protein>
<feature type="transmembrane region" description="Helical" evidence="6">
    <location>
        <begin position="157"/>
        <end position="176"/>
    </location>
</feature>
<evidence type="ECO:0000259" key="7">
    <source>
        <dbReference type="PROSITE" id="PS51012"/>
    </source>
</evidence>
<keyword evidence="2 6" id="KW-0812">Transmembrane</keyword>
<feature type="domain" description="ABC transmembrane type-2" evidence="7">
    <location>
        <begin position="14"/>
        <end position="239"/>
    </location>
</feature>
<dbReference type="GO" id="GO:0046677">
    <property type="term" value="P:response to antibiotic"/>
    <property type="evidence" value="ECO:0007669"/>
    <property type="project" value="UniProtKB-KW"/>
</dbReference>
<dbReference type="EMBL" id="VXLC01000008">
    <property type="protein sequence ID" value="KAA8887335.1"/>
    <property type="molecule type" value="Genomic_DNA"/>
</dbReference>
<evidence type="ECO:0000256" key="6">
    <source>
        <dbReference type="RuleBase" id="RU361157"/>
    </source>
</evidence>
<dbReference type="InterPro" id="IPR000412">
    <property type="entry name" value="ABC_2_transport"/>
</dbReference>
<dbReference type="GO" id="GO:0140359">
    <property type="term" value="F:ABC-type transporter activity"/>
    <property type="evidence" value="ECO:0007669"/>
    <property type="project" value="InterPro"/>
</dbReference>
<dbReference type="PROSITE" id="PS51012">
    <property type="entry name" value="ABC_TM2"/>
    <property type="match status" value="1"/>
</dbReference>
<feature type="transmembrane region" description="Helical" evidence="6">
    <location>
        <begin position="16"/>
        <end position="35"/>
    </location>
</feature>
<keyword evidence="9" id="KW-1185">Reference proteome</keyword>
<feature type="transmembrane region" description="Helical" evidence="6">
    <location>
        <begin position="90"/>
        <end position="116"/>
    </location>
</feature>